<dbReference type="InParanoid" id="A0A6P7H1W6"/>
<organism evidence="2">
    <name type="scientific">Diabrotica virgifera virgifera</name>
    <name type="common">western corn rootworm</name>
    <dbReference type="NCBI Taxonomy" id="50390"/>
    <lineage>
        <taxon>Eukaryota</taxon>
        <taxon>Metazoa</taxon>
        <taxon>Ecdysozoa</taxon>
        <taxon>Arthropoda</taxon>
        <taxon>Hexapoda</taxon>
        <taxon>Insecta</taxon>
        <taxon>Pterygota</taxon>
        <taxon>Neoptera</taxon>
        <taxon>Endopterygota</taxon>
        <taxon>Coleoptera</taxon>
        <taxon>Polyphaga</taxon>
        <taxon>Cucujiformia</taxon>
        <taxon>Chrysomeloidea</taxon>
        <taxon>Chrysomelidae</taxon>
        <taxon>Galerucinae</taxon>
        <taxon>Diabroticina</taxon>
        <taxon>Diabroticites</taxon>
        <taxon>Diabrotica</taxon>
    </lineage>
</organism>
<sequence>MGAGEWDHWKRTFMNFLAAQVVTSAVSADGSAGPLLDINNIKLQLLINHISPRVYTLISDCKTYNESIQTLDKIYIKPNNIIHARHMLTTRRQQTDETIDSYMQSLKQLAKECNFTAVDADTNKNNRIRGSFIAGMTSTKIRSRLLESLTLTLEETYNIAISMEMAELNSQVYASQNLTLSALPGQDTNVFSAVGQYIQERNVLLGNPSESCNKKGHFAKVYRSKSTSASTNVSEGYDNCTACVLAATPASLKKAVVPAFIKGLRADALIDTGSSVSFVNEDFANICKLPRKPCMQTVSMASLSHSSQVKV</sequence>
<name>A0A6P7H1W6_DIAVI</name>
<dbReference type="RefSeq" id="XP_028151693.1">
    <property type="nucleotide sequence ID" value="XM_028295892.1"/>
</dbReference>
<evidence type="ECO:0000313" key="2">
    <source>
        <dbReference type="RefSeq" id="XP_028151693.1"/>
    </source>
</evidence>
<dbReference type="PANTHER" id="PTHR33198:SF19">
    <property type="entry name" value="CCHC-TYPE DOMAIN-CONTAINING PROTEIN"/>
    <property type="match status" value="1"/>
</dbReference>
<evidence type="ECO:0000256" key="1">
    <source>
        <dbReference type="SAM" id="SignalP"/>
    </source>
</evidence>
<reference evidence="2" key="1">
    <citation type="submission" date="2025-08" db="UniProtKB">
        <authorList>
            <consortium name="RefSeq"/>
        </authorList>
    </citation>
    <scope>IDENTIFICATION</scope>
    <source>
        <tissue evidence="2">Whole insect</tissue>
    </source>
</reference>
<protein>
    <submittedName>
        <fullName evidence="2">Uncharacterized protein LOC114345071</fullName>
    </submittedName>
</protein>
<feature type="signal peptide" evidence="1">
    <location>
        <begin position="1"/>
        <end position="28"/>
    </location>
</feature>
<feature type="chain" id="PRO_5028425366" evidence="1">
    <location>
        <begin position="29"/>
        <end position="311"/>
    </location>
</feature>
<keyword evidence="1" id="KW-0732">Signal</keyword>
<proteinExistence type="predicted"/>
<dbReference type="InterPro" id="IPR021109">
    <property type="entry name" value="Peptidase_aspartic_dom_sf"/>
</dbReference>
<accession>A0A6P7H1W6</accession>
<gene>
    <name evidence="2" type="primary">LOC114345071</name>
</gene>
<dbReference type="AlphaFoldDB" id="A0A6P7H1W6"/>
<dbReference type="CDD" id="cd00303">
    <property type="entry name" value="retropepsin_like"/>
    <property type="match status" value="1"/>
</dbReference>
<dbReference type="Gene3D" id="2.40.70.10">
    <property type="entry name" value="Acid Proteases"/>
    <property type="match status" value="1"/>
</dbReference>
<dbReference type="PANTHER" id="PTHR33198">
    <property type="entry name" value="ANK_REP_REGION DOMAIN-CONTAINING PROTEIN-RELATED"/>
    <property type="match status" value="1"/>
</dbReference>